<name>A0A8X7YPB0_POPTO</name>
<keyword evidence="3" id="KW-0808">Transferase</keyword>
<keyword evidence="12" id="KW-1133">Transmembrane helix</keyword>
<evidence type="ECO:0000256" key="5">
    <source>
        <dbReference type="ARBA" id="ARBA00022741"/>
    </source>
</evidence>
<dbReference type="FunFam" id="1.10.510.10:FF:000060">
    <property type="entry name" value="G-type lectin S-receptor-like serine/threonine-protein kinase"/>
    <property type="match status" value="1"/>
</dbReference>
<keyword evidence="9" id="KW-0325">Glycoprotein</keyword>
<gene>
    <name evidence="14" type="ORF">POTOM_039953</name>
</gene>
<dbReference type="PANTHER" id="PTHR27002:SF1092">
    <property type="entry name" value="RECEPTOR-LIKE SERINE_THREONINE-PROTEIN KINASE"/>
    <property type="match status" value="1"/>
</dbReference>
<keyword evidence="15" id="KW-1185">Reference proteome</keyword>
<evidence type="ECO:0000256" key="4">
    <source>
        <dbReference type="ARBA" id="ARBA00022729"/>
    </source>
</evidence>
<dbReference type="EC" id="2.7.11.1" evidence="1"/>
<evidence type="ECO:0000256" key="6">
    <source>
        <dbReference type="ARBA" id="ARBA00022777"/>
    </source>
</evidence>
<evidence type="ECO:0000256" key="8">
    <source>
        <dbReference type="ARBA" id="ARBA00023157"/>
    </source>
</evidence>
<keyword evidence="4" id="KW-0732">Signal</keyword>
<dbReference type="PROSITE" id="PS50011">
    <property type="entry name" value="PROTEIN_KINASE_DOM"/>
    <property type="match status" value="1"/>
</dbReference>
<comment type="catalytic activity">
    <reaction evidence="10">
        <text>L-threonyl-[protein] + ATP = O-phospho-L-threonyl-[protein] + ADP + H(+)</text>
        <dbReference type="Rhea" id="RHEA:46608"/>
        <dbReference type="Rhea" id="RHEA-COMP:11060"/>
        <dbReference type="Rhea" id="RHEA-COMP:11605"/>
        <dbReference type="ChEBI" id="CHEBI:15378"/>
        <dbReference type="ChEBI" id="CHEBI:30013"/>
        <dbReference type="ChEBI" id="CHEBI:30616"/>
        <dbReference type="ChEBI" id="CHEBI:61977"/>
        <dbReference type="ChEBI" id="CHEBI:456216"/>
        <dbReference type="EC" id="2.7.11.1"/>
    </reaction>
</comment>
<evidence type="ECO:0000256" key="1">
    <source>
        <dbReference type="ARBA" id="ARBA00012513"/>
    </source>
</evidence>
<evidence type="ECO:0000256" key="7">
    <source>
        <dbReference type="ARBA" id="ARBA00022840"/>
    </source>
</evidence>
<dbReference type="InterPro" id="IPR021820">
    <property type="entry name" value="S-locus_recpt_kinase_C"/>
</dbReference>
<evidence type="ECO:0000313" key="14">
    <source>
        <dbReference type="EMBL" id="KAG6756523.1"/>
    </source>
</evidence>
<dbReference type="Proteomes" id="UP000886885">
    <property type="component" value="Chromosome 11A"/>
</dbReference>
<keyword evidence="6" id="KW-0418">Kinase</keyword>
<keyword evidence="5" id="KW-0547">Nucleotide-binding</keyword>
<dbReference type="PROSITE" id="PS00108">
    <property type="entry name" value="PROTEIN_KINASE_ST"/>
    <property type="match status" value="1"/>
</dbReference>
<dbReference type="Pfam" id="PF11883">
    <property type="entry name" value="DUF3403"/>
    <property type="match status" value="1"/>
</dbReference>
<dbReference type="GO" id="GO:0004674">
    <property type="term" value="F:protein serine/threonine kinase activity"/>
    <property type="evidence" value="ECO:0007669"/>
    <property type="project" value="UniProtKB-KW"/>
</dbReference>
<dbReference type="SMART" id="SM00220">
    <property type="entry name" value="S_TKc"/>
    <property type="match status" value="1"/>
</dbReference>
<keyword evidence="7" id="KW-0067">ATP-binding</keyword>
<dbReference type="InterPro" id="IPR000719">
    <property type="entry name" value="Prot_kinase_dom"/>
</dbReference>
<proteinExistence type="predicted"/>
<evidence type="ECO:0000256" key="11">
    <source>
        <dbReference type="ARBA" id="ARBA00048679"/>
    </source>
</evidence>
<keyword evidence="2" id="KW-0723">Serine/threonine-protein kinase</keyword>
<sequence>MIGSNTKFAQAKDNGDGAEINAKSNVKKIIIISTLSTGIFLLGLVLVLYVWRRKHQKKDETEDTLLDWPTRYNIINGIARGLLYLHQDSRLRVIHRDLKASNILLDYELNPKISDFGLARSFGGNEIEANTLKVAGTYGYISPEYAIEGLYSVKSDVFSFGVLVLEIVSGYQNRGFSHPEHSLNLLGHAWRLFREGRPMELVRQSIIEACNLSEVLRSIHVALLCVQDNREDRPDMSYVVSMLSNENTLPQPKHPGFFIERDPAEASSTSESTAYSANKCSITQLQAR</sequence>
<comment type="catalytic activity">
    <reaction evidence="11">
        <text>L-seryl-[protein] + ATP = O-phospho-L-seryl-[protein] + ADP + H(+)</text>
        <dbReference type="Rhea" id="RHEA:17989"/>
        <dbReference type="Rhea" id="RHEA-COMP:9863"/>
        <dbReference type="Rhea" id="RHEA-COMP:11604"/>
        <dbReference type="ChEBI" id="CHEBI:15378"/>
        <dbReference type="ChEBI" id="CHEBI:29999"/>
        <dbReference type="ChEBI" id="CHEBI:30616"/>
        <dbReference type="ChEBI" id="CHEBI:83421"/>
        <dbReference type="ChEBI" id="CHEBI:456216"/>
        <dbReference type="EC" id="2.7.11.1"/>
    </reaction>
</comment>
<dbReference type="InterPro" id="IPR008271">
    <property type="entry name" value="Ser/Thr_kinase_AS"/>
</dbReference>
<dbReference type="EMBL" id="JAAWWB010000021">
    <property type="protein sequence ID" value="KAG6756523.1"/>
    <property type="molecule type" value="Genomic_DNA"/>
</dbReference>
<dbReference type="Pfam" id="PF00069">
    <property type="entry name" value="Pkinase"/>
    <property type="match status" value="1"/>
</dbReference>
<keyword evidence="12" id="KW-0472">Membrane</keyword>
<evidence type="ECO:0000256" key="3">
    <source>
        <dbReference type="ARBA" id="ARBA00022679"/>
    </source>
</evidence>
<evidence type="ECO:0000256" key="12">
    <source>
        <dbReference type="SAM" id="Phobius"/>
    </source>
</evidence>
<dbReference type="PANTHER" id="PTHR27002">
    <property type="entry name" value="RECEPTOR-LIKE SERINE/THREONINE-PROTEIN KINASE SD1-8"/>
    <property type="match status" value="1"/>
</dbReference>
<keyword evidence="8" id="KW-1015">Disulfide bond</keyword>
<comment type="caution">
    <text evidence="14">The sequence shown here is derived from an EMBL/GenBank/DDBJ whole genome shotgun (WGS) entry which is preliminary data.</text>
</comment>
<dbReference type="AlphaFoldDB" id="A0A8X7YPB0"/>
<accession>A0A8X7YPB0</accession>
<evidence type="ECO:0000256" key="10">
    <source>
        <dbReference type="ARBA" id="ARBA00047899"/>
    </source>
</evidence>
<dbReference type="GO" id="GO:0005524">
    <property type="term" value="F:ATP binding"/>
    <property type="evidence" value="ECO:0007669"/>
    <property type="project" value="UniProtKB-KW"/>
</dbReference>
<evidence type="ECO:0000313" key="15">
    <source>
        <dbReference type="Proteomes" id="UP000886885"/>
    </source>
</evidence>
<feature type="domain" description="Protein kinase" evidence="13">
    <location>
        <begin position="1"/>
        <end position="257"/>
    </location>
</feature>
<keyword evidence="12" id="KW-0812">Transmembrane</keyword>
<feature type="transmembrane region" description="Helical" evidence="12">
    <location>
        <begin position="29"/>
        <end position="51"/>
    </location>
</feature>
<evidence type="ECO:0000259" key="13">
    <source>
        <dbReference type="PROSITE" id="PS50011"/>
    </source>
</evidence>
<dbReference type="GO" id="GO:0005886">
    <property type="term" value="C:plasma membrane"/>
    <property type="evidence" value="ECO:0007669"/>
    <property type="project" value="TreeGrafter"/>
</dbReference>
<protein>
    <recommendedName>
        <fullName evidence="1">non-specific serine/threonine protein kinase</fullName>
        <ecNumber evidence="1">2.7.11.1</ecNumber>
    </recommendedName>
</protein>
<organism evidence="14 15">
    <name type="scientific">Populus tomentosa</name>
    <name type="common">Chinese white poplar</name>
    <dbReference type="NCBI Taxonomy" id="118781"/>
    <lineage>
        <taxon>Eukaryota</taxon>
        <taxon>Viridiplantae</taxon>
        <taxon>Streptophyta</taxon>
        <taxon>Embryophyta</taxon>
        <taxon>Tracheophyta</taxon>
        <taxon>Spermatophyta</taxon>
        <taxon>Magnoliopsida</taxon>
        <taxon>eudicotyledons</taxon>
        <taxon>Gunneridae</taxon>
        <taxon>Pentapetalae</taxon>
        <taxon>rosids</taxon>
        <taxon>fabids</taxon>
        <taxon>Malpighiales</taxon>
        <taxon>Salicaceae</taxon>
        <taxon>Saliceae</taxon>
        <taxon>Populus</taxon>
    </lineage>
</organism>
<reference evidence="14" key="1">
    <citation type="journal article" date="2020" name="bioRxiv">
        <title>Hybrid origin of Populus tomentosa Carr. identified through genome sequencing and phylogenomic analysis.</title>
        <authorList>
            <person name="An X."/>
            <person name="Gao K."/>
            <person name="Chen Z."/>
            <person name="Li J."/>
            <person name="Yang X."/>
            <person name="Yang X."/>
            <person name="Zhou J."/>
            <person name="Guo T."/>
            <person name="Zhao T."/>
            <person name="Huang S."/>
            <person name="Miao D."/>
            <person name="Khan W.U."/>
            <person name="Rao P."/>
            <person name="Ye M."/>
            <person name="Lei B."/>
            <person name="Liao W."/>
            <person name="Wang J."/>
            <person name="Ji L."/>
            <person name="Li Y."/>
            <person name="Guo B."/>
            <person name="Mustafa N.S."/>
            <person name="Li S."/>
            <person name="Yun Q."/>
            <person name="Keller S.R."/>
            <person name="Mao J."/>
            <person name="Zhang R."/>
            <person name="Strauss S.H."/>
        </authorList>
    </citation>
    <scope>NUCLEOTIDE SEQUENCE</scope>
    <source>
        <strain evidence="14">GM15</strain>
        <tissue evidence="14">Leaf</tissue>
    </source>
</reference>
<evidence type="ECO:0000256" key="2">
    <source>
        <dbReference type="ARBA" id="ARBA00022527"/>
    </source>
</evidence>
<dbReference type="OrthoDB" id="780437at2759"/>
<evidence type="ECO:0000256" key="9">
    <source>
        <dbReference type="ARBA" id="ARBA00023180"/>
    </source>
</evidence>